<reference evidence="2 3" key="1">
    <citation type="submission" date="2023-01" db="EMBL/GenBank/DDBJ databases">
        <title>Analysis of 21 Apiospora genomes using comparative genomics revels a genus with tremendous synthesis potential of carbohydrate active enzymes and secondary metabolites.</title>
        <authorList>
            <person name="Sorensen T."/>
        </authorList>
    </citation>
    <scope>NUCLEOTIDE SEQUENCE [LARGE SCALE GENOMIC DNA]</scope>
    <source>
        <strain evidence="2 3">CBS 83171</strain>
    </source>
</reference>
<evidence type="ECO:0008006" key="4">
    <source>
        <dbReference type="Google" id="ProtNLM"/>
    </source>
</evidence>
<feature type="region of interest" description="Disordered" evidence="1">
    <location>
        <begin position="25"/>
        <end position="47"/>
    </location>
</feature>
<gene>
    <name evidence="2" type="ORF">PG996_013340</name>
</gene>
<organism evidence="2 3">
    <name type="scientific">Apiospora saccharicola</name>
    <dbReference type="NCBI Taxonomy" id="335842"/>
    <lineage>
        <taxon>Eukaryota</taxon>
        <taxon>Fungi</taxon>
        <taxon>Dikarya</taxon>
        <taxon>Ascomycota</taxon>
        <taxon>Pezizomycotina</taxon>
        <taxon>Sordariomycetes</taxon>
        <taxon>Xylariomycetidae</taxon>
        <taxon>Amphisphaeriales</taxon>
        <taxon>Apiosporaceae</taxon>
        <taxon>Apiospora</taxon>
    </lineage>
</organism>
<evidence type="ECO:0000256" key="1">
    <source>
        <dbReference type="SAM" id="MobiDB-lite"/>
    </source>
</evidence>
<evidence type="ECO:0000313" key="2">
    <source>
        <dbReference type="EMBL" id="KAK8054039.1"/>
    </source>
</evidence>
<feature type="compositionally biased region" description="Polar residues" evidence="1">
    <location>
        <begin position="25"/>
        <end position="43"/>
    </location>
</feature>
<dbReference type="EMBL" id="JAQQWM010000008">
    <property type="protein sequence ID" value="KAK8054039.1"/>
    <property type="molecule type" value="Genomic_DNA"/>
</dbReference>
<evidence type="ECO:0000313" key="3">
    <source>
        <dbReference type="Proteomes" id="UP001446871"/>
    </source>
</evidence>
<name>A0ABR1U566_9PEZI</name>
<comment type="caution">
    <text evidence="2">The sequence shown here is derived from an EMBL/GenBank/DDBJ whole genome shotgun (WGS) entry which is preliminary data.</text>
</comment>
<proteinExistence type="predicted"/>
<sequence>MFGNIEPDPAEHCMVPPIKLIDFGQATQSSPSQGPPDTQNRNPHQGEHSNVYKTAEAMMRRSRPTLSGVKTDATLLWADDEDGDRIYRKLDRPLRRLIGRMMACNYKYRIKANEKNKQDRPLLEDILDTAHQAVRHRTAADYPGFENEENDEAIAAFVGRFFFTPPSVTDEPFANEEGLITPPADSSP</sequence>
<dbReference type="Proteomes" id="UP001446871">
    <property type="component" value="Unassembled WGS sequence"/>
</dbReference>
<keyword evidence="3" id="KW-1185">Reference proteome</keyword>
<accession>A0ABR1U566</accession>
<protein>
    <recommendedName>
        <fullName evidence="4">Protein kinase domain-containing protein</fullName>
    </recommendedName>
</protein>